<dbReference type="EMBL" id="CAJJDO010000110">
    <property type="protein sequence ID" value="CAD8195826.1"/>
    <property type="molecule type" value="Genomic_DNA"/>
</dbReference>
<dbReference type="OrthoDB" id="318852at2759"/>
<feature type="coiled-coil region" evidence="1">
    <location>
        <begin position="525"/>
        <end position="670"/>
    </location>
</feature>
<evidence type="ECO:0000256" key="1">
    <source>
        <dbReference type="SAM" id="Coils"/>
    </source>
</evidence>
<organism evidence="2 3">
    <name type="scientific">Paramecium pentaurelia</name>
    <dbReference type="NCBI Taxonomy" id="43138"/>
    <lineage>
        <taxon>Eukaryota</taxon>
        <taxon>Sar</taxon>
        <taxon>Alveolata</taxon>
        <taxon>Ciliophora</taxon>
        <taxon>Intramacronucleata</taxon>
        <taxon>Oligohymenophorea</taxon>
        <taxon>Peniculida</taxon>
        <taxon>Parameciidae</taxon>
        <taxon>Paramecium</taxon>
    </lineage>
</organism>
<keyword evidence="1" id="KW-0175">Coiled coil</keyword>
<evidence type="ECO:0000313" key="2">
    <source>
        <dbReference type="EMBL" id="CAD8195826.1"/>
    </source>
</evidence>
<comment type="caution">
    <text evidence="2">The sequence shown here is derived from an EMBL/GenBank/DDBJ whole genome shotgun (WGS) entry which is preliminary data.</text>
</comment>
<sequence length="849" mass="101016">MNILQQNYNQEPQETICKTHNLEFIAVDLDMSDKSQIKFFCGKCLVDKLNNNKVTTIEQSKERIKQIKTQQQEIKTKENQTRLNYYKNILDQIMDFKRSIYDSLEKIHKQIQQYMFPIQKEKQDLQENQYQLNYFEDIKQLSELYSSDQQQSNNLIEDKYFIDELTKQFELSFNNAEYFQTLDTFKNTKQIIQDLMENNIIELQPLLQTKNEYKTPSLNRICVNHKKEIIMIDMDSQNKKIEDRLVCVDCISENPQIKYQTIENINKQWIDYNSESQNILLQYQKESKNKRCDLFNQIASMRKNYNQKLNEISDKLISEQFQSIHKNKDLNYIKRVSIQSLEGEQLLKDLKQLIEKEKVSQNQTITSFKNKDTIFQKEIQNHLESLKQYDQLDIQQSIDILKEIPIERNIILQLSEHIQQLSKCIQTKDENYQNYIEFIKEVQEFIDQAKKYQCQINLFYQTITLFQQHSNKIDQIQQLIQHKTNNQGNKQESILILYQNLSEVLNDYIITFGNKNKQMKKYNNIQKLELDLVKLTEVNKDLEIEKTNLLNQMSKQLDEKHQEYQKVLKEQQVQNQRIIDEINAKLQIQDKENQQYKVQLDQKTQELINLKKQNEEDKLQTIKTLEDQKNKEITELNKRINQKELELQAIQKQLDQINQEKLQKEKQQKLELEKIQQYTKALLFSNTYKHSNFQISEGGKAVECNSGYYYCLCEQAIPKTGKTIFAFQMLSGTQFFVGIGFRDIIQKNNYINAGVGYGSYLINDGGSMRSHHNKDVENKKFSFTFTTNDIIIMEVSIEHKYIKWTRQNNPLATVQLEIDTYISQELYPCVLISSSKVKILDNIPNVELK</sequence>
<name>A0A8S1X850_9CILI</name>
<evidence type="ECO:0000313" key="3">
    <source>
        <dbReference type="Proteomes" id="UP000689195"/>
    </source>
</evidence>
<reference evidence="2" key="1">
    <citation type="submission" date="2021-01" db="EMBL/GenBank/DDBJ databases">
        <authorList>
            <consortium name="Genoscope - CEA"/>
            <person name="William W."/>
        </authorList>
    </citation>
    <scope>NUCLEOTIDE SEQUENCE</scope>
</reference>
<accession>A0A8S1X850</accession>
<keyword evidence="3" id="KW-1185">Reference proteome</keyword>
<dbReference type="Proteomes" id="UP000689195">
    <property type="component" value="Unassembled WGS sequence"/>
</dbReference>
<protein>
    <submittedName>
        <fullName evidence="2">Uncharacterized protein</fullName>
    </submittedName>
</protein>
<proteinExistence type="predicted"/>
<dbReference type="AlphaFoldDB" id="A0A8S1X850"/>
<gene>
    <name evidence="2" type="ORF">PPENT_87.1.T1100161</name>
</gene>